<keyword evidence="8" id="KW-1185">Reference proteome</keyword>
<reference evidence="7 8" key="1">
    <citation type="submission" date="2017-02" db="EMBL/GenBank/DDBJ databases">
        <authorList>
            <person name="Peterson S.W."/>
        </authorList>
    </citation>
    <scope>NUCLEOTIDE SEQUENCE [LARGE SCALE GENOMIC DNA]</scope>
    <source>
        <strain evidence="7 8">P15</strain>
    </source>
</reference>
<dbReference type="InterPro" id="IPR040409">
    <property type="entry name" value="PCS-like"/>
</dbReference>
<dbReference type="EMBL" id="FUZV01000002">
    <property type="protein sequence ID" value="SKC82125.1"/>
    <property type="molecule type" value="Genomic_DNA"/>
</dbReference>
<dbReference type="STRING" id="428993.SAMN06296058_3614"/>
<proteinExistence type="predicted"/>
<dbReference type="GO" id="GO:0046938">
    <property type="term" value="P:phytochelatin biosynthetic process"/>
    <property type="evidence" value="ECO:0007669"/>
    <property type="project" value="InterPro"/>
</dbReference>
<dbReference type="GO" id="GO:0010038">
    <property type="term" value="P:response to metal ion"/>
    <property type="evidence" value="ECO:0007669"/>
    <property type="project" value="InterPro"/>
</dbReference>
<dbReference type="GO" id="GO:0046872">
    <property type="term" value="F:metal ion binding"/>
    <property type="evidence" value="ECO:0007669"/>
    <property type="project" value="UniProtKB-KW"/>
</dbReference>
<dbReference type="InterPro" id="IPR007719">
    <property type="entry name" value="PCS_N"/>
</dbReference>
<evidence type="ECO:0000256" key="4">
    <source>
        <dbReference type="ARBA" id="ARBA00022723"/>
    </source>
</evidence>
<dbReference type="SUPFAM" id="SSF54001">
    <property type="entry name" value="Cysteine proteinases"/>
    <property type="match status" value="1"/>
</dbReference>
<keyword evidence="2" id="KW-0104">Cadmium</keyword>
<keyword evidence="4" id="KW-0479">Metal-binding</keyword>
<dbReference type="OrthoDB" id="8560621at2"/>
<dbReference type="Pfam" id="PF05023">
    <property type="entry name" value="Phytochelatin"/>
    <property type="match status" value="1"/>
</dbReference>
<evidence type="ECO:0000313" key="8">
    <source>
        <dbReference type="Proteomes" id="UP000190341"/>
    </source>
</evidence>
<dbReference type="PROSITE" id="PS51443">
    <property type="entry name" value="PCS"/>
    <property type="match status" value="1"/>
</dbReference>
<dbReference type="Proteomes" id="UP000190341">
    <property type="component" value="Unassembled WGS sequence"/>
</dbReference>
<evidence type="ECO:0000259" key="6">
    <source>
        <dbReference type="PROSITE" id="PS51443"/>
    </source>
</evidence>
<accession>A0A1T5M1Y6</accession>
<evidence type="ECO:0000256" key="3">
    <source>
        <dbReference type="ARBA" id="ARBA00022679"/>
    </source>
</evidence>
<organism evidence="7 8">
    <name type="scientific">Pseudoxanthomonas indica</name>
    <dbReference type="NCBI Taxonomy" id="428993"/>
    <lineage>
        <taxon>Bacteria</taxon>
        <taxon>Pseudomonadati</taxon>
        <taxon>Pseudomonadota</taxon>
        <taxon>Gammaproteobacteria</taxon>
        <taxon>Lysobacterales</taxon>
        <taxon>Lysobacteraceae</taxon>
        <taxon>Pseudoxanthomonas</taxon>
    </lineage>
</organism>
<name>A0A1T5M1Y6_9GAMM</name>
<dbReference type="AlphaFoldDB" id="A0A1T5M1Y6"/>
<feature type="domain" description="Peptidase C83" evidence="6">
    <location>
        <begin position="32"/>
        <end position="256"/>
    </location>
</feature>
<keyword evidence="5" id="KW-0812">Transmembrane</keyword>
<dbReference type="InterPro" id="IPR006311">
    <property type="entry name" value="TAT_signal"/>
</dbReference>
<dbReference type="Gene3D" id="3.90.70.30">
    <property type="entry name" value="Phytochelatin synthase, N-terminal domain"/>
    <property type="match status" value="1"/>
</dbReference>
<sequence>MNDQHRDEPSSRRSHRRMLRAAAAGLLVLMLVAAGAFWQHYLRAPPAQAGLLPADMVSLQTAQGKRLLAESDARVDYPSLAAHFVGQSRRGYCGVASAVTTLNALYPGQPRLDQSTFFRTADFHVLAPLRHSVSGMSLRQFADALRAHGAHVAMTYASETEASAFRTLARRNLQSQGDYLLVNYQRAELGQEASGHISPIAAYHAGTDSVLVLDVAAHKYPPVWVTIESLWKAMQVPLNPETSRTRGFVEVSGLPRRQVYRLPRLGYKTPHEPDTSDHPRIPR</sequence>
<evidence type="ECO:0000256" key="5">
    <source>
        <dbReference type="SAM" id="Phobius"/>
    </source>
</evidence>
<feature type="transmembrane region" description="Helical" evidence="5">
    <location>
        <begin position="21"/>
        <end position="38"/>
    </location>
</feature>
<evidence type="ECO:0000256" key="1">
    <source>
        <dbReference type="ARBA" id="ARBA00012468"/>
    </source>
</evidence>
<dbReference type="InterPro" id="IPR038156">
    <property type="entry name" value="PCS_N_sf"/>
</dbReference>
<gene>
    <name evidence="7" type="ORF">SAMN06296058_3614</name>
</gene>
<protein>
    <recommendedName>
        <fullName evidence="1">glutathione gamma-glutamylcysteinyltransferase</fullName>
        <ecNumber evidence="1">2.3.2.15</ecNumber>
    </recommendedName>
</protein>
<evidence type="ECO:0000313" key="7">
    <source>
        <dbReference type="EMBL" id="SKC82125.1"/>
    </source>
</evidence>
<dbReference type="RefSeq" id="WP_079726117.1">
    <property type="nucleotide sequence ID" value="NZ_BMCL01000004.1"/>
</dbReference>
<dbReference type="EC" id="2.3.2.15" evidence="1"/>
<dbReference type="PANTHER" id="PTHR33447:SF20">
    <property type="entry name" value="GLUTATHIONE GAMMA-GLUTAMYLCYSTEINYLTRANSFERASE"/>
    <property type="match status" value="1"/>
</dbReference>
<dbReference type="GO" id="GO:0016756">
    <property type="term" value="F:glutathione gamma-glutamylcysteinyltransferase activity"/>
    <property type="evidence" value="ECO:0007669"/>
    <property type="project" value="UniProtKB-EC"/>
</dbReference>
<dbReference type="PROSITE" id="PS51318">
    <property type="entry name" value="TAT"/>
    <property type="match status" value="1"/>
</dbReference>
<dbReference type="PANTHER" id="PTHR33447">
    <property type="entry name" value="GLUTATHIONE GAMMA-GLUTAMYLCYSTEINYLTRANSFERASE"/>
    <property type="match status" value="1"/>
</dbReference>
<dbReference type="InterPro" id="IPR038765">
    <property type="entry name" value="Papain-like_cys_pep_sf"/>
</dbReference>
<keyword evidence="5" id="KW-1133">Transmembrane helix</keyword>
<evidence type="ECO:0000256" key="2">
    <source>
        <dbReference type="ARBA" id="ARBA00022539"/>
    </source>
</evidence>
<keyword evidence="5" id="KW-0472">Membrane</keyword>
<keyword evidence="3" id="KW-0808">Transferase</keyword>